<evidence type="ECO:0000313" key="3">
    <source>
        <dbReference type="EMBL" id="MDM5271634.1"/>
    </source>
</evidence>
<gene>
    <name evidence="3" type="ORF">PGH07_05565</name>
</gene>
<dbReference type="EMBL" id="JAQIBD010000002">
    <property type="protein sequence ID" value="MDM5271634.1"/>
    <property type="molecule type" value="Genomic_DNA"/>
</dbReference>
<dbReference type="Proteomes" id="UP001169069">
    <property type="component" value="Unassembled WGS sequence"/>
</dbReference>
<name>A0ABT7QXR8_9BACT</name>
<dbReference type="Gene3D" id="3.30.428.10">
    <property type="entry name" value="HIT-like"/>
    <property type="match status" value="1"/>
</dbReference>
<dbReference type="PROSITE" id="PS51084">
    <property type="entry name" value="HIT_2"/>
    <property type="match status" value="1"/>
</dbReference>
<feature type="domain" description="HIT" evidence="2">
    <location>
        <begin position="1"/>
        <end position="90"/>
    </location>
</feature>
<feature type="short sequence motif" description="Histidine triad motif" evidence="1">
    <location>
        <begin position="75"/>
        <end position="79"/>
    </location>
</feature>
<accession>A0ABT7QXR8</accession>
<keyword evidence="4" id="KW-1185">Reference proteome</keyword>
<dbReference type="SUPFAM" id="SSF54197">
    <property type="entry name" value="HIT-like"/>
    <property type="match status" value="1"/>
</dbReference>
<dbReference type="RefSeq" id="WP_289413267.1">
    <property type="nucleotide sequence ID" value="NZ_JAQIBD010000002.1"/>
</dbReference>
<reference evidence="3" key="1">
    <citation type="submission" date="2023-01" db="EMBL/GenBank/DDBJ databases">
        <title>Sulfurovum sp. zt1-1 genome assembly.</title>
        <authorList>
            <person name="Wang J."/>
        </authorList>
    </citation>
    <scope>NUCLEOTIDE SEQUENCE</scope>
    <source>
        <strain evidence="3">Zt1-1</strain>
    </source>
</reference>
<evidence type="ECO:0000256" key="1">
    <source>
        <dbReference type="PROSITE-ProRule" id="PRU00464"/>
    </source>
</evidence>
<evidence type="ECO:0000259" key="2">
    <source>
        <dbReference type="PROSITE" id="PS51084"/>
    </source>
</evidence>
<dbReference type="InterPro" id="IPR036265">
    <property type="entry name" value="HIT-like_sf"/>
</dbReference>
<organism evidence="3 4">
    <name type="scientific">Sulfurovum zhangzhouensis</name>
    <dbReference type="NCBI Taxonomy" id="3019067"/>
    <lineage>
        <taxon>Bacteria</taxon>
        <taxon>Pseudomonadati</taxon>
        <taxon>Campylobacterota</taxon>
        <taxon>Epsilonproteobacteria</taxon>
        <taxon>Campylobacterales</taxon>
        <taxon>Sulfurovaceae</taxon>
        <taxon>Sulfurovum</taxon>
    </lineage>
</organism>
<evidence type="ECO:0000313" key="4">
    <source>
        <dbReference type="Proteomes" id="UP001169069"/>
    </source>
</evidence>
<sequence>MSIIYQNELIRIETEESEIPWLKIFTQEPYKEMSELPHNLKYEIYELLDIIEKEMIGYYRPDKINIASFGNYVPHVHWHIMARFKEDSYFPEPMWGTKQREANLNLPDFKFFCEMITAELTTKIRSYEYSF</sequence>
<dbReference type="InterPro" id="IPR011146">
    <property type="entry name" value="HIT-like"/>
</dbReference>
<proteinExistence type="predicted"/>
<protein>
    <submittedName>
        <fullName evidence="3">HIT family protein</fullName>
    </submittedName>
</protein>
<dbReference type="Pfam" id="PF01230">
    <property type="entry name" value="HIT"/>
    <property type="match status" value="1"/>
</dbReference>
<comment type="caution">
    <text evidence="3">The sequence shown here is derived from an EMBL/GenBank/DDBJ whole genome shotgun (WGS) entry which is preliminary data.</text>
</comment>